<accession>A0A2P6QQW9</accession>
<dbReference type="AlphaFoldDB" id="A0A2P6QQW9"/>
<gene>
    <name evidence="5" type="ORF">RchiOBHm_Chr4g0393121</name>
</gene>
<keyword evidence="6" id="KW-1185">Reference proteome</keyword>
<name>A0A2P6QQW9_ROSCH</name>
<dbReference type="GO" id="GO:0080044">
    <property type="term" value="F:quercetin 7-O-glucosyltransferase activity"/>
    <property type="evidence" value="ECO:0007669"/>
    <property type="project" value="TreeGrafter"/>
</dbReference>
<dbReference type="PANTHER" id="PTHR11926">
    <property type="entry name" value="GLUCOSYL/GLUCURONOSYL TRANSFERASES"/>
    <property type="match status" value="1"/>
</dbReference>
<dbReference type="EMBL" id="PDCK01000042">
    <property type="protein sequence ID" value="PRQ36575.1"/>
    <property type="molecule type" value="Genomic_DNA"/>
</dbReference>
<dbReference type="EC" id="2.4.1.-" evidence="4"/>
<keyword evidence="3 5" id="KW-0328">Glycosyltransferase</keyword>
<proteinExistence type="inferred from homology"/>
<dbReference type="SUPFAM" id="SSF53756">
    <property type="entry name" value="UDP-Glycosyltransferase/glycogen phosphorylase"/>
    <property type="match status" value="1"/>
</dbReference>
<dbReference type="InterPro" id="IPR035595">
    <property type="entry name" value="UDP_glycos_trans_CS"/>
</dbReference>
<evidence type="ECO:0000256" key="1">
    <source>
        <dbReference type="ARBA" id="ARBA00009995"/>
    </source>
</evidence>
<dbReference type="STRING" id="74649.A0A2P6QQW9"/>
<dbReference type="PROSITE" id="PS00375">
    <property type="entry name" value="UDPGT"/>
    <property type="match status" value="1"/>
</dbReference>
<keyword evidence="2 3" id="KW-0808">Transferase</keyword>
<evidence type="ECO:0000313" key="5">
    <source>
        <dbReference type="EMBL" id="PRQ36575.1"/>
    </source>
</evidence>
<dbReference type="Proteomes" id="UP000238479">
    <property type="component" value="Chromosome 4"/>
</dbReference>
<organism evidence="5 6">
    <name type="scientific">Rosa chinensis</name>
    <name type="common">China rose</name>
    <dbReference type="NCBI Taxonomy" id="74649"/>
    <lineage>
        <taxon>Eukaryota</taxon>
        <taxon>Viridiplantae</taxon>
        <taxon>Streptophyta</taxon>
        <taxon>Embryophyta</taxon>
        <taxon>Tracheophyta</taxon>
        <taxon>Spermatophyta</taxon>
        <taxon>Magnoliopsida</taxon>
        <taxon>eudicotyledons</taxon>
        <taxon>Gunneridae</taxon>
        <taxon>Pentapetalae</taxon>
        <taxon>rosids</taxon>
        <taxon>fabids</taxon>
        <taxon>Rosales</taxon>
        <taxon>Rosaceae</taxon>
        <taxon>Rosoideae</taxon>
        <taxon>Rosoideae incertae sedis</taxon>
        <taxon>Rosa</taxon>
    </lineage>
</organism>
<evidence type="ECO:0000256" key="3">
    <source>
        <dbReference type="RuleBase" id="RU003718"/>
    </source>
</evidence>
<dbReference type="Pfam" id="PF00201">
    <property type="entry name" value="UDPGT"/>
    <property type="match status" value="1"/>
</dbReference>
<dbReference type="GO" id="GO:0080043">
    <property type="term" value="F:quercetin 3-O-glucosyltransferase activity"/>
    <property type="evidence" value="ECO:0007669"/>
    <property type="project" value="TreeGrafter"/>
</dbReference>
<dbReference type="CDD" id="cd03784">
    <property type="entry name" value="GT1_Gtf-like"/>
    <property type="match status" value="1"/>
</dbReference>
<protein>
    <recommendedName>
        <fullName evidence="4">Glycosyltransferase</fullName>
        <ecNumber evidence="4">2.4.1.-</ecNumber>
    </recommendedName>
</protein>
<dbReference type="OMA" id="NEMRERT"/>
<comment type="caution">
    <text evidence="5">The sequence shown here is derived from an EMBL/GenBank/DDBJ whole genome shotgun (WGS) entry which is preliminary data.</text>
</comment>
<evidence type="ECO:0000313" key="6">
    <source>
        <dbReference type="Proteomes" id="UP000238479"/>
    </source>
</evidence>
<sequence length="464" mass="51719">MSHKVASTSPRNVAVLVFPFTSHPTALLRFVRSLSTVAPDMQFSFFNISRSNSSLFSGSGNKGCDNIKPYNVWDGLPDGYIPLSRNPQREHVELFIDNAPRIFERAIKEVEAETGHKFGCLISDALFWFAADIAEKMHVPWVTSWIGDIRSLFVHIETDIIRDKVGAPGQDNKTLEFLSGFSDEFQASDLPKEIVFGDIESPFARMLHKMGQKLPQAAAVAVNSFETMDLKVTEELKKRLQKLILVGPLHLVRPLQSVVSDDEDQQQEEDVCLQWLDDHEPASVAYISFGSLGALPPMEVVALAEALEEGGFPFLWSFRGNLEDFPQEFIERTNKLSIGKIVSWVNQEQILNHTSIGVHVTHSGWNSILESVSCCVPMIGRPGFADQHINMRSVEVVWQIGVRIEGGVFTKTGAVKALEQVLFLEQGKEMRQRIGVLKQLAQEAVGPNGRSAQNLRALVEIIKA</sequence>
<comment type="similarity">
    <text evidence="1 3">Belongs to the UDP-glycosyltransferase family.</text>
</comment>
<dbReference type="PANTHER" id="PTHR11926:SF774">
    <property type="entry name" value="UDP-GLYCOSYLTRANSFERASE 85A1-RELATED"/>
    <property type="match status" value="1"/>
</dbReference>
<reference evidence="5 6" key="1">
    <citation type="journal article" date="2018" name="Nat. Genet.">
        <title>The Rosa genome provides new insights in the design of modern roses.</title>
        <authorList>
            <person name="Bendahmane M."/>
        </authorList>
    </citation>
    <scope>NUCLEOTIDE SEQUENCE [LARGE SCALE GENOMIC DNA]</scope>
    <source>
        <strain evidence="6">cv. Old Blush</strain>
    </source>
</reference>
<dbReference type="OrthoDB" id="5835829at2759"/>
<dbReference type="Gramene" id="PRQ36575">
    <property type="protein sequence ID" value="PRQ36575"/>
    <property type="gene ID" value="RchiOBHm_Chr4g0393121"/>
</dbReference>
<dbReference type="InterPro" id="IPR002213">
    <property type="entry name" value="UDP_glucos_trans"/>
</dbReference>
<evidence type="ECO:0000256" key="4">
    <source>
        <dbReference type="RuleBase" id="RU362057"/>
    </source>
</evidence>
<dbReference type="Gene3D" id="3.40.50.2000">
    <property type="entry name" value="Glycogen Phosphorylase B"/>
    <property type="match status" value="2"/>
</dbReference>
<evidence type="ECO:0000256" key="2">
    <source>
        <dbReference type="ARBA" id="ARBA00022679"/>
    </source>
</evidence>